<dbReference type="CDD" id="cd03808">
    <property type="entry name" value="GT4_CapM-like"/>
    <property type="match status" value="1"/>
</dbReference>
<dbReference type="GO" id="GO:0016757">
    <property type="term" value="F:glycosyltransferase activity"/>
    <property type="evidence" value="ECO:0007669"/>
    <property type="project" value="InterPro"/>
</dbReference>
<proteinExistence type="predicted"/>
<evidence type="ECO:0000313" key="3">
    <source>
        <dbReference type="EMBL" id="MDW0116283.1"/>
    </source>
</evidence>
<evidence type="ECO:0000313" key="4">
    <source>
        <dbReference type="Proteomes" id="UP001271648"/>
    </source>
</evidence>
<dbReference type="Pfam" id="PF13477">
    <property type="entry name" value="Glyco_trans_4_2"/>
    <property type="match status" value="1"/>
</dbReference>
<dbReference type="PANTHER" id="PTHR12526">
    <property type="entry name" value="GLYCOSYLTRANSFERASE"/>
    <property type="match status" value="1"/>
</dbReference>
<sequence>MGNVGKLIALFTNHDDDVYCFRKELIEGLIDEGYELLISCPNGEKLELMKDIRFKYIDTQIDRRGTNVITDFKLFVNYYKLLKKHRPDVILTYTAKPNIYAGIAASVLKIPYISNVTGLGSVIKKKGFTKRFILYLFKKSFKKSSCVFFQNQENMKLAKESNLVTGKCELIPGSGVNITRFPLQPFPSNEEKIVFNYIGRVLKDKGIDDYIEAAKIIKKKYEYTEFNIIGFIEPTEMSYKKVLQELQEESIINYHGSQRDVKPFIKRSHCTIHPSTYGEGMSNVLLESASSGRPIITTDVSGCKETVEDGITGYVYKAGEMEDLVSKIELFIKLNNEERKKMGALGRSRVKNSFSRDIVVNAYVKEIDNLLKGSSSG</sequence>
<organism evidence="3 4">
    <name type="scientific">Sporosarcina thermotolerans</name>
    <dbReference type="NCBI Taxonomy" id="633404"/>
    <lineage>
        <taxon>Bacteria</taxon>
        <taxon>Bacillati</taxon>
        <taxon>Bacillota</taxon>
        <taxon>Bacilli</taxon>
        <taxon>Bacillales</taxon>
        <taxon>Caryophanaceae</taxon>
        <taxon>Sporosarcina</taxon>
    </lineage>
</organism>
<accession>A0AAW9AAY1</accession>
<evidence type="ECO:0000259" key="2">
    <source>
        <dbReference type="Pfam" id="PF13477"/>
    </source>
</evidence>
<dbReference type="Gene3D" id="3.40.50.2000">
    <property type="entry name" value="Glycogen Phosphorylase B"/>
    <property type="match status" value="2"/>
</dbReference>
<dbReference type="PANTHER" id="PTHR12526:SF630">
    <property type="entry name" value="GLYCOSYLTRANSFERASE"/>
    <property type="match status" value="1"/>
</dbReference>
<evidence type="ECO:0000259" key="1">
    <source>
        <dbReference type="Pfam" id="PF00534"/>
    </source>
</evidence>
<feature type="domain" description="Glycosyl transferase family 1" evidence="1">
    <location>
        <begin position="186"/>
        <end position="347"/>
    </location>
</feature>
<protein>
    <submittedName>
        <fullName evidence="3">Glycosyltransferase family 4 protein</fullName>
    </submittedName>
</protein>
<name>A0AAW9AAY1_9BACL</name>
<dbReference type="InterPro" id="IPR028098">
    <property type="entry name" value="Glyco_trans_4-like_N"/>
</dbReference>
<dbReference type="Pfam" id="PF00534">
    <property type="entry name" value="Glycos_transf_1"/>
    <property type="match status" value="1"/>
</dbReference>
<keyword evidence="4" id="KW-1185">Reference proteome</keyword>
<dbReference type="RefSeq" id="WP_317940345.1">
    <property type="nucleotide sequence ID" value="NZ_JAUBDJ010000002.1"/>
</dbReference>
<reference evidence="3 4" key="1">
    <citation type="submission" date="2023-06" db="EMBL/GenBank/DDBJ databases">
        <title>Sporosarcina sp. nov., isolated from Korean traditional fermented seafood 'Jeotgal'.</title>
        <authorList>
            <person name="Yang A.I."/>
            <person name="Shin N.-R."/>
        </authorList>
    </citation>
    <scope>NUCLEOTIDE SEQUENCE [LARGE SCALE GENOMIC DNA]</scope>
    <source>
        <strain evidence="3 4">KCTC43456</strain>
    </source>
</reference>
<comment type="caution">
    <text evidence="3">The sequence shown here is derived from an EMBL/GenBank/DDBJ whole genome shotgun (WGS) entry which is preliminary data.</text>
</comment>
<dbReference type="AlphaFoldDB" id="A0AAW9AAY1"/>
<dbReference type="Proteomes" id="UP001271648">
    <property type="component" value="Unassembled WGS sequence"/>
</dbReference>
<gene>
    <name evidence="3" type="ORF">QTL97_05010</name>
</gene>
<dbReference type="EMBL" id="JAUBDJ010000002">
    <property type="protein sequence ID" value="MDW0116283.1"/>
    <property type="molecule type" value="Genomic_DNA"/>
</dbReference>
<dbReference type="SUPFAM" id="SSF53756">
    <property type="entry name" value="UDP-Glycosyltransferase/glycogen phosphorylase"/>
    <property type="match status" value="1"/>
</dbReference>
<feature type="domain" description="Glycosyltransferase subfamily 4-like N-terminal" evidence="2">
    <location>
        <begin position="8"/>
        <end position="151"/>
    </location>
</feature>
<dbReference type="InterPro" id="IPR001296">
    <property type="entry name" value="Glyco_trans_1"/>
</dbReference>